<dbReference type="Gene3D" id="3.40.50.1820">
    <property type="entry name" value="alpha/beta hydrolase"/>
    <property type="match status" value="1"/>
</dbReference>
<dbReference type="NCBIfam" id="NF038133">
    <property type="entry name" value="choice_anch_L"/>
    <property type="match status" value="1"/>
</dbReference>
<dbReference type="InterPro" id="IPR003386">
    <property type="entry name" value="LACT/PDAT_acylTrfase"/>
</dbReference>
<dbReference type="GO" id="GO:0008374">
    <property type="term" value="F:O-acyltransferase activity"/>
    <property type="evidence" value="ECO:0007669"/>
    <property type="project" value="InterPro"/>
</dbReference>
<proteinExistence type="predicted"/>
<comment type="caution">
    <text evidence="3">The sequence shown here is derived from an EMBL/GenBank/DDBJ whole genome shotgun (WGS) entry which is preliminary data.</text>
</comment>
<dbReference type="InterPro" id="IPR049804">
    <property type="entry name" value="Choice_anch_L"/>
</dbReference>
<dbReference type="AlphaFoldDB" id="A0A8J3JZ63"/>
<evidence type="ECO:0000313" key="3">
    <source>
        <dbReference type="EMBL" id="GIF93786.1"/>
    </source>
</evidence>
<dbReference type="RefSeq" id="WP_191841427.1">
    <property type="nucleotide sequence ID" value="NZ_BAAALB010000019.1"/>
</dbReference>
<dbReference type="GO" id="GO:0006629">
    <property type="term" value="P:lipid metabolic process"/>
    <property type="evidence" value="ECO:0007669"/>
    <property type="project" value="InterPro"/>
</dbReference>
<keyword evidence="2" id="KW-0732">Signal</keyword>
<feature type="signal peptide" evidence="2">
    <location>
        <begin position="1"/>
        <end position="22"/>
    </location>
</feature>
<sequence length="956" mass="100380">MKRRSRMSAVLLLVAAVLTAPATTGRARADSSPVSPPAQRHNVSVGGVATKADDSTRAHGSTSSQHTPQSPSTTVVPVSNDIAGATALATEAFDGGGLVDASFVTAPPAYATHGMVKDLGGFPSASAYGALLTTGDARWAAEDNDYGSSGRDSGGGIVRGARTYDVTVLKATFDVPAGMNCFNMSFRFYSEEVPEFTGKAYNDAFIAEIDTDNWTTTASTVNAPSNFAHDGSGNLVSANTSGPLGMSAALAAGSTYDGATPVLIATTSISPGRHTLYLSLFDQYDAVYDSAVVVDQIRYTNVATCPTGTGAQNRPIIFVPGIMGSFLEDGDGNEVWPNQQYAADPWDFLLKDLKLNNDGYTACCGVKLGRRGMIAETAGTDVYRSTVEHLMSNGYVLDRNNKPEPNETLFLYPFDWRRSAQANATALLQLVDRIRDVTGHDKVNILAHSQGGLVVRAMLSLAGSYGRVNRVVTLGTPNLGAALAISVMKYKLSCMPPASLLGGCILNRDTVRDVAQNFSGLLELLPSDPYYWAIGSPIVRKYDADGDGQIDGRLDEGQVFALFNDTSQHNPSLILAAQAWHDSHDLWNPVDSSVGLVRVFGYDYLTPQRINLTQDIECDTGDWAPPNCYALEHAEFDQDYDGDGVVPKGSATMVNPVHDLTGGRPSYGVRYGHNSMVLKKDVIDYAVAVMRVNGPTNAITADPTTFAVTGAVAPASFTQHVDPPDGIEITVAGNTHGLVTDADGWRTGVTDAATGWTASDIPGSTYHEAPAYATVGLTTETTGTATGRWTVTAPGDVRIRVYGYTDGVKTSLTPYPPIRAAAGAVLTLADLAVPMGTAPAVAVDDDGDGDVDRTVAPMPTVTGAAVTDLLKPVSSASLAPFTAGNGTARVHVTLTATDDTGGCGIGRIEWQHAASGTSALYSGTPLDLPRTGTLAVRAIDCAGNVQAPYLFVNLAA</sequence>
<keyword evidence="4" id="KW-1185">Reference proteome</keyword>
<evidence type="ECO:0000313" key="4">
    <source>
        <dbReference type="Proteomes" id="UP000619293"/>
    </source>
</evidence>
<organism evidence="3 4">
    <name type="scientific">Catellatospora chokoriensis</name>
    <dbReference type="NCBI Taxonomy" id="310353"/>
    <lineage>
        <taxon>Bacteria</taxon>
        <taxon>Bacillati</taxon>
        <taxon>Actinomycetota</taxon>
        <taxon>Actinomycetes</taxon>
        <taxon>Micromonosporales</taxon>
        <taxon>Micromonosporaceae</taxon>
        <taxon>Catellatospora</taxon>
    </lineage>
</organism>
<feature type="compositionally biased region" description="Low complexity" evidence="1">
    <location>
        <begin position="61"/>
        <end position="74"/>
    </location>
</feature>
<dbReference type="EMBL" id="BONG01000072">
    <property type="protein sequence ID" value="GIF93786.1"/>
    <property type="molecule type" value="Genomic_DNA"/>
</dbReference>
<dbReference type="Proteomes" id="UP000619293">
    <property type="component" value="Unassembled WGS sequence"/>
</dbReference>
<evidence type="ECO:0000256" key="1">
    <source>
        <dbReference type="SAM" id="MobiDB-lite"/>
    </source>
</evidence>
<protein>
    <recommendedName>
        <fullName evidence="5">Lecithin:cholesterol acyltransferase</fullName>
    </recommendedName>
</protein>
<gene>
    <name evidence="3" type="ORF">Cch02nite_72300</name>
</gene>
<dbReference type="InterPro" id="IPR029058">
    <property type="entry name" value="AB_hydrolase_fold"/>
</dbReference>
<name>A0A8J3JZ63_9ACTN</name>
<dbReference type="Pfam" id="PF02450">
    <property type="entry name" value="LCAT"/>
    <property type="match status" value="1"/>
</dbReference>
<feature type="region of interest" description="Disordered" evidence="1">
    <location>
        <begin position="23"/>
        <end position="77"/>
    </location>
</feature>
<dbReference type="PANTHER" id="PTHR11440">
    <property type="entry name" value="LECITHIN-CHOLESTEROL ACYLTRANSFERASE-RELATED"/>
    <property type="match status" value="1"/>
</dbReference>
<evidence type="ECO:0008006" key="5">
    <source>
        <dbReference type="Google" id="ProtNLM"/>
    </source>
</evidence>
<accession>A0A8J3JZ63</accession>
<reference evidence="3 4" key="1">
    <citation type="submission" date="2021-01" db="EMBL/GenBank/DDBJ databases">
        <title>Whole genome shotgun sequence of Catellatospora chokoriensis NBRC 107358.</title>
        <authorList>
            <person name="Komaki H."/>
            <person name="Tamura T."/>
        </authorList>
    </citation>
    <scope>NUCLEOTIDE SEQUENCE [LARGE SCALE GENOMIC DNA]</scope>
    <source>
        <strain evidence="3 4">NBRC 107358</strain>
    </source>
</reference>
<feature type="chain" id="PRO_5039723415" description="Lecithin:cholesterol acyltransferase" evidence="2">
    <location>
        <begin position="23"/>
        <end position="956"/>
    </location>
</feature>
<dbReference type="SUPFAM" id="SSF53474">
    <property type="entry name" value="alpha/beta-Hydrolases"/>
    <property type="match status" value="1"/>
</dbReference>
<evidence type="ECO:0000256" key="2">
    <source>
        <dbReference type="SAM" id="SignalP"/>
    </source>
</evidence>